<dbReference type="EMBL" id="VIBQ01000016">
    <property type="protein sequence ID" value="KAB8356362.1"/>
    <property type="molecule type" value="Genomic_DNA"/>
</dbReference>
<reference evidence="1 2" key="1">
    <citation type="submission" date="2019-06" db="EMBL/GenBank/DDBJ databases">
        <title>A chromosomal-level reference genome of Carpinus fangiana (Coryloideae, Betulaceae).</title>
        <authorList>
            <person name="Yang X."/>
            <person name="Wang Z."/>
            <person name="Zhang L."/>
            <person name="Hao G."/>
            <person name="Liu J."/>
            <person name="Yang Y."/>
        </authorList>
    </citation>
    <scope>NUCLEOTIDE SEQUENCE [LARGE SCALE GENOMIC DNA]</scope>
    <source>
        <strain evidence="1">Cfa_2016G</strain>
        <tissue evidence="1">Leaf</tissue>
    </source>
</reference>
<proteinExistence type="predicted"/>
<keyword evidence="2" id="KW-1185">Reference proteome</keyword>
<dbReference type="AlphaFoldDB" id="A0A5N6KXF1"/>
<evidence type="ECO:0000313" key="1">
    <source>
        <dbReference type="EMBL" id="KAB8356362.1"/>
    </source>
</evidence>
<sequence length="101" mass="11038">MTGELATEPKSAAAKAAAIYLGDIMAGPPTTTTNSQPLTRTRSLLRRKARVENHAFGNGQKSATHGIKVQGQVRFQLQHGRTSGWIIVVTAKWQQALAIWW</sequence>
<organism evidence="1 2">
    <name type="scientific">Carpinus fangiana</name>
    <dbReference type="NCBI Taxonomy" id="176857"/>
    <lineage>
        <taxon>Eukaryota</taxon>
        <taxon>Viridiplantae</taxon>
        <taxon>Streptophyta</taxon>
        <taxon>Embryophyta</taxon>
        <taxon>Tracheophyta</taxon>
        <taxon>Spermatophyta</taxon>
        <taxon>Magnoliopsida</taxon>
        <taxon>eudicotyledons</taxon>
        <taxon>Gunneridae</taxon>
        <taxon>Pentapetalae</taxon>
        <taxon>rosids</taxon>
        <taxon>fabids</taxon>
        <taxon>Fagales</taxon>
        <taxon>Betulaceae</taxon>
        <taxon>Carpinus</taxon>
    </lineage>
</organism>
<protein>
    <submittedName>
        <fullName evidence="1">Uncharacterized protein</fullName>
    </submittedName>
</protein>
<accession>A0A5N6KXF1</accession>
<evidence type="ECO:0000313" key="2">
    <source>
        <dbReference type="Proteomes" id="UP000327013"/>
    </source>
</evidence>
<comment type="caution">
    <text evidence="1">The sequence shown here is derived from an EMBL/GenBank/DDBJ whole genome shotgun (WGS) entry which is preliminary data.</text>
</comment>
<dbReference type="Proteomes" id="UP000327013">
    <property type="component" value="Unassembled WGS sequence"/>
</dbReference>
<gene>
    <name evidence="1" type="ORF">FH972_023946</name>
</gene>
<name>A0A5N6KXF1_9ROSI</name>